<accession>A0A0F2M4W2</accession>
<feature type="compositionally biased region" description="Polar residues" evidence="1">
    <location>
        <begin position="28"/>
        <end position="43"/>
    </location>
</feature>
<comment type="caution">
    <text evidence="2">The sequence shown here is derived from an EMBL/GenBank/DDBJ whole genome shotgun (WGS) entry which is preliminary data.</text>
</comment>
<feature type="region of interest" description="Disordered" evidence="1">
    <location>
        <begin position="23"/>
        <end position="49"/>
    </location>
</feature>
<reference evidence="2 3" key="1">
    <citation type="journal article" date="2014" name="BMC Genomics">
        <title>Comparative genomics of the major fungal agents of human and animal Sporotrichosis: Sporothrix schenckii and Sporothrix brasiliensis.</title>
        <authorList>
            <person name="Teixeira M.M."/>
            <person name="de Almeida L.G."/>
            <person name="Kubitschek-Barreira P."/>
            <person name="Alves F.L."/>
            <person name="Kioshima E.S."/>
            <person name="Abadio A.K."/>
            <person name="Fernandes L."/>
            <person name="Derengowski L.S."/>
            <person name="Ferreira K.S."/>
            <person name="Souza R.C."/>
            <person name="Ruiz J.C."/>
            <person name="de Andrade N.C."/>
            <person name="Paes H.C."/>
            <person name="Nicola A.M."/>
            <person name="Albuquerque P."/>
            <person name="Gerber A.L."/>
            <person name="Martins V.P."/>
            <person name="Peconick L.D."/>
            <person name="Neto A.V."/>
            <person name="Chaucanez C.B."/>
            <person name="Silva P.A."/>
            <person name="Cunha O.L."/>
            <person name="de Oliveira F.F."/>
            <person name="dos Santos T.C."/>
            <person name="Barros A.L."/>
            <person name="Soares M.A."/>
            <person name="de Oliveira L.M."/>
            <person name="Marini M.M."/>
            <person name="Villalobos-Duno H."/>
            <person name="Cunha M.M."/>
            <person name="de Hoog S."/>
            <person name="da Silveira J.F."/>
            <person name="Henrissat B."/>
            <person name="Nino-Vega G.A."/>
            <person name="Cisalpino P.S."/>
            <person name="Mora-Montes H.M."/>
            <person name="Almeida S.R."/>
            <person name="Stajich J.E."/>
            <person name="Lopes-Bezerra L.M."/>
            <person name="Vasconcelos A.T."/>
            <person name="Felipe M.S."/>
        </authorList>
    </citation>
    <scope>NUCLEOTIDE SEQUENCE [LARGE SCALE GENOMIC DNA]</scope>
    <source>
        <strain evidence="2 3">1099-18</strain>
    </source>
</reference>
<dbReference type="EMBL" id="AXCR01000009">
    <property type="protein sequence ID" value="KJR83845.1"/>
    <property type="molecule type" value="Genomic_DNA"/>
</dbReference>
<sequence length="72" mass="7909">MRGHGARSEGEVREVLNEIGGLGKMAHPQSNNSSAYELQNTAQHTRRNEPPQFCRLRSDRCAAHACTLGFGT</sequence>
<gene>
    <name evidence="2" type="ORF">SPSK_04756</name>
</gene>
<protein>
    <submittedName>
        <fullName evidence="2">Uncharacterized protein</fullName>
    </submittedName>
</protein>
<dbReference type="AlphaFoldDB" id="A0A0F2M4W2"/>
<dbReference type="KEGG" id="ssck:SPSK_04756"/>
<evidence type="ECO:0000313" key="2">
    <source>
        <dbReference type="EMBL" id="KJR83845.1"/>
    </source>
</evidence>
<dbReference type="VEuPathDB" id="FungiDB:SPSK_04756"/>
<dbReference type="RefSeq" id="XP_016586521.1">
    <property type="nucleotide sequence ID" value="XM_016731550.1"/>
</dbReference>
<name>A0A0F2M4W2_SPOSC</name>
<dbReference type="GeneID" id="27666827"/>
<evidence type="ECO:0000313" key="3">
    <source>
        <dbReference type="Proteomes" id="UP000033710"/>
    </source>
</evidence>
<evidence type="ECO:0000256" key="1">
    <source>
        <dbReference type="SAM" id="MobiDB-lite"/>
    </source>
</evidence>
<proteinExistence type="predicted"/>
<reference evidence="2 3" key="2">
    <citation type="journal article" date="2015" name="Eukaryot. Cell">
        <title>Asexual propagation of a virulent clone complex in a human and feline outbreak of sporotrichosis.</title>
        <authorList>
            <person name="Teixeira Mde M."/>
            <person name="Rodrigues A.M."/>
            <person name="Tsui C.K."/>
            <person name="de Almeida L.G."/>
            <person name="Van Diepeningen A.D."/>
            <person name="van den Ende B.G."/>
            <person name="Fernandes G.F."/>
            <person name="Kano R."/>
            <person name="Hamelin R.C."/>
            <person name="Lopes-Bezerra L.M."/>
            <person name="Vasconcelos A.T."/>
            <person name="de Hoog S."/>
            <person name="de Camargo Z.P."/>
            <person name="Felipe M.S."/>
        </authorList>
    </citation>
    <scope>NUCLEOTIDE SEQUENCE [LARGE SCALE GENOMIC DNA]</scope>
    <source>
        <strain evidence="2 3">1099-18</strain>
    </source>
</reference>
<organism evidence="2 3">
    <name type="scientific">Sporothrix schenckii 1099-18</name>
    <dbReference type="NCBI Taxonomy" id="1397361"/>
    <lineage>
        <taxon>Eukaryota</taxon>
        <taxon>Fungi</taxon>
        <taxon>Dikarya</taxon>
        <taxon>Ascomycota</taxon>
        <taxon>Pezizomycotina</taxon>
        <taxon>Sordariomycetes</taxon>
        <taxon>Sordariomycetidae</taxon>
        <taxon>Ophiostomatales</taxon>
        <taxon>Ophiostomataceae</taxon>
        <taxon>Sporothrix</taxon>
    </lineage>
</organism>
<dbReference type="Proteomes" id="UP000033710">
    <property type="component" value="Unassembled WGS sequence"/>
</dbReference>